<gene>
    <name evidence="6" type="ORF">SAMN05421867_104126</name>
</gene>
<dbReference type="CDD" id="cd13925">
    <property type="entry name" value="RPF"/>
    <property type="match status" value="1"/>
</dbReference>
<comment type="similarity">
    <text evidence="1">Belongs to the transglycosylase family. Rpf subfamily.</text>
</comment>
<feature type="compositionally biased region" description="Low complexity" evidence="4">
    <location>
        <begin position="44"/>
        <end position="82"/>
    </location>
</feature>
<evidence type="ECO:0000256" key="3">
    <source>
        <dbReference type="ARBA" id="ARBA00022801"/>
    </source>
</evidence>
<dbReference type="SMART" id="SM01208">
    <property type="entry name" value="G5"/>
    <property type="match status" value="1"/>
</dbReference>
<dbReference type="GO" id="GO:0016787">
    <property type="term" value="F:hydrolase activity"/>
    <property type="evidence" value="ECO:0007669"/>
    <property type="project" value="UniProtKB-KW"/>
</dbReference>
<dbReference type="Gene3D" id="2.20.230.10">
    <property type="entry name" value="Resuscitation-promoting factor rpfb"/>
    <property type="match status" value="1"/>
</dbReference>
<dbReference type="Proteomes" id="UP000199012">
    <property type="component" value="Unassembled WGS sequence"/>
</dbReference>
<feature type="domain" description="G5" evidence="5">
    <location>
        <begin position="271"/>
        <end position="351"/>
    </location>
</feature>
<dbReference type="InterPro" id="IPR023346">
    <property type="entry name" value="Lysozyme-like_dom_sf"/>
</dbReference>
<dbReference type="Pfam" id="PF07501">
    <property type="entry name" value="G5"/>
    <property type="match status" value="1"/>
</dbReference>
<dbReference type="STRING" id="988821.SAMN05421867_104126"/>
<evidence type="ECO:0000256" key="2">
    <source>
        <dbReference type="ARBA" id="ARBA00022729"/>
    </source>
</evidence>
<keyword evidence="3" id="KW-0378">Hydrolase</keyword>
<keyword evidence="2" id="KW-0732">Signal</keyword>
<protein>
    <submittedName>
        <fullName evidence="6">Uncharacterized conserved protein YabE, contains G5 and tandem DUF348 domains</fullName>
    </submittedName>
</protein>
<evidence type="ECO:0000313" key="6">
    <source>
        <dbReference type="EMBL" id="SFA95970.1"/>
    </source>
</evidence>
<feature type="compositionally biased region" description="Low complexity" evidence="4">
    <location>
        <begin position="1"/>
        <end position="16"/>
    </location>
</feature>
<organism evidence="6 7">
    <name type="scientific">Cellulomonas marina</name>
    <dbReference type="NCBI Taxonomy" id="988821"/>
    <lineage>
        <taxon>Bacteria</taxon>
        <taxon>Bacillati</taxon>
        <taxon>Actinomycetota</taxon>
        <taxon>Actinomycetes</taxon>
        <taxon>Micrococcales</taxon>
        <taxon>Cellulomonadaceae</taxon>
        <taxon>Cellulomonas</taxon>
    </lineage>
</organism>
<dbReference type="Pfam" id="PF03990">
    <property type="entry name" value="DUF348"/>
    <property type="match status" value="2"/>
</dbReference>
<dbReference type="AlphaFoldDB" id="A0A1I0X6H4"/>
<keyword evidence="7" id="KW-1185">Reference proteome</keyword>
<feature type="region of interest" description="Disordered" evidence="4">
    <location>
        <begin position="347"/>
        <end position="377"/>
    </location>
</feature>
<evidence type="ECO:0000256" key="4">
    <source>
        <dbReference type="SAM" id="MobiDB-lite"/>
    </source>
</evidence>
<evidence type="ECO:0000256" key="1">
    <source>
        <dbReference type="ARBA" id="ARBA00010830"/>
    </source>
</evidence>
<accession>A0A1I0X6H4</accession>
<dbReference type="SUPFAM" id="SSF53955">
    <property type="entry name" value="Lysozyme-like"/>
    <property type="match status" value="1"/>
</dbReference>
<dbReference type="PROSITE" id="PS51109">
    <property type="entry name" value="G5"/>
    <property type="match status" value="1"/>
</dbReference>
<proteinExistence type="inferred from homology"/>
<name>A0A1I0X6H4_9CELL</name>
<dbReference type="Pfam" id="PF06737">
    <property type="entry name" value="Transglycosylas"/>
    <property type="match status" value="1"/>
</dbReference>
<feature type="region of interest" description="Disordered" evidence="4">
    <location>
        <begin position="1"/>
        <end position="82"/>
    </location>
</feature>
<dbReference type="InterPro" id="IPR010618">
    <property type="entry name" value="RPF"/>
</dbReference>
<reference evidence="6 7" key="1">
    <citation type="submission" date="2016-10" db="EMBL/GenBank/DDBJ databases">
        <authorList>
            <person name="de Groot N.N."/>
        </authorList>
    </citation>
    <scope>NUCLEOTIDE SEQUENCE [LARGE SCALE GENOMIC DNA]</scope>
    <source>
        <strain evidence="6 7">CGMCC 4.6945</strain>
    </source>
</reference>
<evidence type="ECO:0000259" key="5">
    <source>
        <dbReference type="PROSITE" id="PS51109"/>
    </source>
</evidence>
<dbReference type="InterPro" id="IPR007137">
    <property type="entry name" value="DUF348"/>
</dbReference>
<dbReference type="InterPro" id="IPR011098">
    <property type="entry name" value="G5_dom"/>
</dbReference>
<dbReference type="EMBL" id="FOKA01000004">
    <property type="protein sequence ID" value="SFA95970.1"/>
    <property type="molecule type" value="Genomic_DNA"/>
</dbReference>
<dbReference type="Gene3D" id="1.10.530.10">
    <property type="match status" value="1"/>
</dbReference>
<sequence length="457" mass="45741">MGATGAGTRAATHHGSLPPPSALPSGAVPLVPGQHDVRNPVPFPALRRTARPAPTDAALPTSASTEASTEPSTEPSAAPARPRRLLPVAAAVTALVLTGGAAGYAQAHKTVTLDVDGQEVRVSTFAGSVDALLEDRGVATGARDTVTPTGGLQDGTTVVVRHARPVLVEQDGATRTVWTTALTADAALEAMAARGEAGALVASRSSAGRIEVGMALTEGTPVDVVADGATRPAPEGATTAAAALAGLGLEVGPLDRVRVRTTDAGRVEVVLVRVVEQDVTTTSEVPFASSTVEDPDRLEGTRAVVTAGVPGVRTLVEHVTTVDGVETARSTVQDSVTQAPVDEVVAVGTKPKPKPAPKPAPAAATGGGSAPAASSGSTGSLNWAALAACESGGNPSIVSASGKYHGLYQFSVATWQAVGGSGLPSQASAAEQTARAQALYERSGAGQWPHCGPRLFS</sequence>
<evidence type="ECO:0000313" key="7">
    <source>
        <dbReference type="Proteomes" id="UP000199012"/>
    </source>
</evidence>